<reference evidence="1 2" key="2">
    <citation type="submission" date="2018-11" db="EMBL/GenBank/DDBJ databases">
        <authorList>
            <consortium name="Pathogen Informatics"/>
        </authorList>
    </citation>
    <scope>NUCLEOTIDE SEQUENCE [LARGE SCALE GENOMIC DNA]</scope>
</reference>
<evidence type="ECO:0000313" key="1">
    <source>
        <dbReference type="EMBL" id="VDO14074.1"/>
    </source>
</evidence>
<dbReference type="AlphaFoldDB" id="A0A0R3TY54"/>
<reference evidence="3" key="1">
    <citation type="submission" date="2017-02" db="UniProtKB">
        <authorList>
            <consortium name="WormBaseParasite"/>
        </authorList>
    </citation>
    <scope>IDENTIFICATION</scope>
</reference>
<evidence type="ECO:0000313" key="2">
    <source>
        <dbReference type="Proteomes" id="UP000278807"/>
    </source>
</evidence>
<dbReference type="EMBL" id="UZAE01014647">
    <property type="protein sequence ID" value="VDO14074.1"/>
    <property type="molecule type" value="Genomic_DNA"/>
</dbReference>
<name>A0A0R3TY54_RODNA</name>
<dbReference type="Proteomes" id="UP000278807">
    <property type="component" value="Unassembled WGS sequence"/>
</dbReference>
<dbReference type="WBParaSite" id="HNAJ_0001280101-mRNA-1">
    <property type="protein sequence ID" value="HNAJ_0001280101-mRNA-1"/>
    <property type="gene ID" value="HNAJ_0001280101"/>
</dbReference>
<organism evidence="3">
    <name type="scientific">Rodentolepis nana</name>
    <name type="common">Dwarf tapeworm</name>
    <name type="synonym">Hymenolepis nana</name>
    <dbReference type="NCBI Taxonomy" id="102285"/>
    <lineage>
        <taxon>Eukaryota</taxon>
        <taxon>Metazoa</taxon>
        <taxon>Spiralia</taxon>
        <taxon>Lophotrochozoa</taxon>
        <taxon>Platyhelminthes</taxon>
        <taxon>Cestoda</taxon>
        <taxon>Eucestoda</taxon>
        <taxon>Cyclophyllidea</taxon>
        <taxon>Hymenolepididae</taxon>
        <taxon>Rodentolepis</taxon>
    </lineage>
</organism>
<sequence>MKWKKAKCRKLLALPRPYPRDLYPEDVLDPDGDRNYTVDYMVETSNRHVISHHLLHIVEVEKEFDIEGVESYNK</sequence>
<gene>
    <name evidence="1" type="ORF">HNAJ_LOCUS12777</name>
</gene>
<dbReference type="OrthoDB" id="438440at2759"/>
<proteinExistence type="predicted"/>
<keyword evidence="2" id="KW-1185">Reference proteome</keyword>
<evidence type="ECO:0000313" key="3">
    <source>
        <dbReference type="WBParaSite" id="HNAJ_0001280101-mRNA-1"/>
    </source>
</evidence>
<protein>
    <submittedName>
        <fullName evidence="3">Phage protein</fullName>
    </submittedName>
</protein>
<accession>A0A0R3TY54</accession>